<evidence type="ECO:0000313" key="2">
    <source>
        <dbReference type="EMBL" id="RZC84285.1"/>
    </source>
</evidence>
<feature type="chain" id="PRO_5021410356" evidence="1">
    <location>
        <begin position="27"/>
        <end position="127"/>
    </location>
</feature>
<feature type="signal peptide" evidence="1">
    <location>
        <begin position="1"/>
        <end position="26"/>
    </location>
</feature>
<dbReference type="Gramene" id="RZC84285">
    <property type="protein sequence ID" value="RZC84285"/>
    <property type="gene ID" value="C5167_047072"/>
</dbReference>
<dbReference type="Proteomes" id="UP000316621">
    <property type="component" value="Chromosome 11"/>
</dbReference>
<keyword evidence="3" id="KW-1185">Reference proteome</keyword>
<accession>A0A4Y7LJJ4</accession>
<dbReference type="EMBL" id="CM010725">
    <property type="protein sequence ID" value="RZC84285.1"/>
    <property type="molecule type" value="Genomic_DNA"/>
</dbReference>
<dbReference type="OrthoDB" id="1885942at2759"/>
<dbReference type="AlphaFoldDB" id="A0A4Y7LJJ4"/>
<name>A0A4Y7LJJ4_PAPSO</name>
<evidence type="ECO:0000313" key="3">
    <source>
        <dbReference type="Proteomes" id="UP000316621"/>
    </source>
</evidence>
<sequence length="127" mass="13567">MAKLFCASPIFVAAFVLLLITVSVSSVRDRAQTANSYNGDAVLDLAMTTDLGDGNAVCYFDGGYIGVVKVATSKISCPRCKRNCLGQCGRSKYTTVHSQCDTIASATLQCYCCCSNVQKLSFNPSDH</sequence>
<evidence type="ECO:0000256" key="1">
    <source>
        <dbReference type="SAM" id="SignalP"/>
    </source>
</evidence>
<keyword evidence="1" id="KW-0732">Signal</keyword>
<organism evidence="2 3">
    <name type="scientific">Papaver somniferum</name>
    <name type="common">Opium poppy</name>
    <dbReference type="NCBI Taxonomy" id="3469"/>
    <lineage>
        <taxon>Eukaryota</taxon>
        <taxon>Viridiplantae</taxon>
        <taxon>Streptophyta</taxon>
        <taxon>Embryophyta</taxon>
        <taxon>Tracheophyta</taxon>
        <taxon>Spermatophyta</taxon>
        <taxon>Magnoliopsida</taxon>
        <taxon>Ranunculales</taxon>
        <taxon>Papaveraceae</taxon>
        <taxon>Papaveroideae</taxon>
        <taxon>Papaver</taxon>
    </lineage>
</organism>
<proteinExistence type="predicted"/>
<reference evidence="2 3" key="1">
    <citation type="journal article" date="2018" name="Science">
        <title>The opium poppy genome and morphinan production.</title>
        <authorList>
            <person name="Guo L."/>
            <person name="Winzer T."/>
            <person name="Yang X."/>
            <person name="Li Y."/>
            <person name="Ning Z."/>
            <person name="He Z."/>
            <person name="Teodor R."/>
            <person name="Lu Y."/>
            <person name="Bowser T.A."/>
            <person name="Graham I.A."/>
            <person name="Ye K."/>
        </authorList>
    </citation>
    <scope>NUCLEOTIDE SEQUENCE [LARGE SCALE GENOMIC DNA]</scope>
    <source>
        <strain evidence="3">cv. HN1</strain>
        <tissue evidence="2">Leaves</tissue>
    </source>
</reference>
<protein>
    <submittedName>
        <fullName evidence="2">Uncharacterized protein</fullName>
    </submittedName>
</protein>
<gene>
    <name evidence="2" type="ORF">C5167_047072</name>
</gene>